<evidence type="ECO:0000313" key="2">
    <source>
        <dbReference type="Proteomes" id="UP000294739"/>
    </source>
</evidence>
<accession>A0A4R5CD07</accession>
<name>A0A4R5CD07_9ACTN</name>
<evidence type="ECO:0000313" key="1">
    <source>
        <dbReference type="EMBL" id="TDD96779.1"/>
    </source>
</evidence>
<keyword evidence="1" id="KW-0547">Nucleotide-binding</keyword>
<feature type="non-terminal residue" evidence="1">
    <location>
        <position position="53"/>
    </location>
</feature>
<reference evidence="1 2" key="1">
    <citation type="submission" date="2019-03" db="EMBL/GenBank/DDBJ databases">
        <title>Draft genome sequences of novel Actinobacteria.</title>
        <authorList>
            <person name="Sahin N."/>
            <person name="Ay H."/>
            <person name="Saygin H."/>
        </authorList>
    </citation>
    <scope>NUCLEOTIDE SEQUENCE [LARGE SCALE GENOMIC DNA]</scope>
    <source>
        <strain evidence="1 2">5K138</strain>
    </source>
</reference>
<sequence length="53" mass="5443">MTQAQPLPTDAEPLLVIDDLAVEFRTDEGVVRAVDGAAFSVGTGEIVGVVGES</sequence>
<proteinExistence type="predicted"/>
<protein>
    <submittedName>
        <fullName evidence="1">ABC transporter ATP-binding protein</fullName>
    </submittedName>
</protein>
<comment type="caution">
    <text evidence="1">The sequence shown here is derived from an EMBL/GenBank/DDBJ whole genome shotgun (WGS) entry which is preliminary data.</text>
</comment>
<dbReference type="InParanoid" id="A0A4R5CD07"/>
<dbReference type="GO" id="GO:0005524">
    <property type="term" value="F:ATP binding"/>
    <property type="evidence" value="ECO:0007669"/>
    <property type="project" value="UniProtKB-KW"/>
</dbReference>
<gene>
    <name evidence="1" type="ORF">E1269_30175</name>
</gene>
<organism evidence="1 2">
    <name type="scientific">Jiangella asiatica</name>
    <dbReference type="NCBI Taxonomy" id="2530372"/>
    <lineage>
        <taxon>Bacteria</taxon>
        <taxon>Bacillati</taxon>
        <taxon>Actinomycetota</taxon>
        <taxon>Actinomycetes</taxon>
        <taxon>Jiangellales</taxon>
        <taxon>Jiangellaceae</taxon>
        <taxon>Jiangella</taxon>
    </lineage>
</organism>
<keyword evidence="1" id="KW-0067">ATP-binding</keyword>
<dbReference type="Proteomes" id="UP000294739">
    <property type="component" value="Unassembled WGS sequence"/>
</dbReference>
<dbReference type="EMBL" id="SMKZ01000079">
    <property type="protein sequence ID" value="TDD96779.1"/>
    <property type="molecule type" value="Genomic_DNA"/>
</dbReference>
<dbReference type="AlphaFoldDB" id="A0A4R5CD07"/>
<keyword evidence="2" id="KW-1185">Reference proteome</keyword>